<evidence type="ECO:0000259" key="1">
    <source>
        <dbReference type="Pfam" id="PF15072"/>
    </source>
</evidence>
<dbReference type="GO" id="GO:0000725">
    <property type="term" value="P:recombinational repair"/>
    <property type="evidence" value="ECO:0007669"/>
    <property type="project" value="InterPro"/>
</dbReference>
<proteinExistence type="predicted"/>
<dbReference type="EMBL" id="GL451577">
    <property type="protein sequence ID" value="EFN78971.1"/>
    <property type="molecule type" value="Genomic_DNA"/>
</dbReference>
<accession>E2BZ65</accession>
<evidence type="ECO:0000313" key="3">
    <source>
        <dbReference type="Proteomes" id="UP000008237"/>
    </source>
</evidence>
<evidence type="ECO:0000313" key="2">
    <source>
        <dbReference type="EMBL" id="EFN78971.1"/>
    </source>
</evidence>
<dbReference type="OMA" id="YIDHSQD"/>
<protein>
    <recommendedName>
        <fullName evidence="1">Homologous recombination OB-fold protein OB-fold domain-containing protein</fullName>
    </recommendedName>
</protein>
<dbReference type="STRING" id="610380.E2BZ65"/>
<gene>
    <name evidence="2" type="ORF">EAI_12124</name>
</gene>
<sequence length="509" mass="57509">MSLAKRRKIDGCKASYFTKSNTCEIKLNATKDIMDNDSPDSSKNNVTREHLLLGIFQENICQKVTKEKQYPQSSKTDISNLFSSKKSKEKKGVNSVNKAECSKETKLIRIFPGPAGLVANMKNDSTSAVSYLNSVKESESKSAVEHIESNFSKSSQDEKNLLSEKAWKFLLDDLPRNFFNEYGIFTVKNRANASHCNNMKVKFIAGILDYIDHSYNDPFIILKDSTDSIEGTVHRDIPLNYPGILEPNVVVLLHDVGLLKTTTHIVMNKYHILISRVNLLAVYSNKGRIVHTSSVEDILSNISNVELTRDNYITPLSSHCDDTVGLCTNTVNTSTSQQINSKSISVNNSKLLRRPNEKHKNGKQAFEKDSKSCETTDKIFESFEQSMDMDDDMNDAFFTIENEPVVSNEHKYFNRSSFESTNAQNSDIQRRELQMRNTNCLGNTSGRFFVINSTSKIRSISPLTKHNAENSKNLASYFTDEMLHNNEFDSDDEILSQLDVDNIVSNSKK</sequence>
<dbReference type="Proteomes" id="UP000008237">
    <property type="component" value="Unassembled WGS sequence"/>
</dbReference>
<dbReference type="OrthoDB" id="21443at2759"/>
<name>E2BZ65_HARSA</name>
<organism evidence="3">
    <name type="scientific">Harpegnathos saltator</name>
    <name type="common">Jerdon's jumping ant</name>
    <dbReference type="NCBI Taxonomy" id="610380"/>
    <lineage>
        <taxon>Eukaryota</taxon>
        <taxon>Metazoa</taxon>
        <taxon>Ecdysozoa</taxon>
        <taxon>Arthropoda</taxon>
        <taxon>Hexapoda</taxon>
        <taxon>Insecta</taxon>
        <taxon>Pterygota</taxon>
        <taxon>Neoptera</taxon>
        <taxon>Endopterygota</taxon>
        <taxon>Hymenoptera</taxon>
        <taxon>Apocrita</taxon>
        <taxon>Aculeata</taxon>
        <taxon>Formicoidea</taxon>
        <taxon>Formicidae</taxon>
        <taxon>Ponerinae</taxon>
        <taxon>Ponerini</taxon>
        <taxon>Harpegnathos</taxon>
    </lineage>
</organism>
<keyword evidence="3" id="KW-1185">Reference proteome</keyword>
<dbReference type="AlphaFoldDB" id="E2BZ65"/>
<reference evidence="2 3" key="1">
    <citation type="journal article" date="2010" name="Science">
        <title>Genomic comparison of the ants Camponotus floridanus and Harpegnathos saltator.</title>
        <authorList>
            <person name="Bonasio R."/>
            <person name="Zhang G."/>
            <person name="Ye C."/>
            <person name="Mutti N.S."/>
            <person name="Fang X."/>
            <person name="Qin N."/>
            <person name="Donahue G."/>
            <person name="Yang P."/>
            <person name="Li Q."/>
            <person name="Li C."/>
            <person name="Zhang P."/>
            <person name="Huang Z."/>
            <person name="Berger S.L."/>
            <person name="Reinberg D."/>
            <person name="Wang J."/>
            <person name="Liebig J."/>
        </authorList>
    </citation>
    <scope>NUCLEOTIDE SEQUENCE [LARGE SCALE GENOMIC DNA]</scope>
    <source>
        <strain evidence="2 3">R22 G/1</strain>
    </source>
</reference>
<dbReference type="Pfam" id="PF15072">
    <property type="entry name" value="HROB"/>
    <property type="match status" value="1"/>
</dbReference>
<dbReference type="InParanoid" id="E2BZ65"/>
<dbReference type="InterPro" id="IPR058570">
    <property type="entry name" value="HROB_OB"/>
</dbReference>
<feature type="domain" description="Homologous recombination OB-fold protein OB-fold" evidence="1">
    <location>
        <begin position="200"/>
        <end position="285"/>
    </location>
</feature>